<keyword evidence="2" id="KW-0808">Transferase</keyword>
<dbReference type="AlphaFoldDB" id="A0A5N7MAK2"/>
<keyword evidence="3" id="KW-0479">Metal-binding</keyword>
<dbReference type="OrthoDB" id="9805277at2"/>
<dbReference type="RefSeq" id="WP_152708612.1">
    <property type="nucleotide sequence ID" value="NZ_VOSJ01000001.1"/>
</dbReference>
<accession>A0A5N7MAK2</accession>
<comment type="caution">
    <text evidence="5">The sequence shown here is derived from an EMBL/GenBank/DDBJ whole genome shotgun (WGS) entry which is preliminary data.</text>
</comment>
<dbReference type="GO" id="GO:0043720">
    <property type="term" value="F:3-keto-5-aminohexanoate cleavage activity"/>
    <property type="evidence" value="ECO:0007669"/>
    <property type="project" value="InterPro"/>
</dbReference>
<name>A0A5N7MAK2_9HYPH</name>
<reference evidence="5 6" key="1">
    <citation type="journal article" date="2019" name="Syst. Appl. Microbiol.">
        <title>Microvirga tunisiensis sp. nov., a root nodule symbiotic bacterium isolated from Lupinus micranthus and L. luteus grown in Northern Tunisia.</title>
        <authorList>
            <person name="Msaddak A."/>
            <person name="Rejili M."/>
            <person name="Duran D."/>
            <person name="Mars M."/>
            <person name="Palacios J.M."/>
            <person name="Ruiz-Argueso T."/>
            <person name="Rey L."/>
            <person name="Imperial J."/>
        </authorList>
    </citation>
    <scope>NUCLEOTIDE SEQUENCE [LARGE SCALE GENOMIC DNA]</scope>
    <source>
        <strain evidence="5 6">Lmie10</strain>
    </source>
</reference>
<protein>
    <submittedName>
        <fullName evidence="5">3-keto-5-aminohexanoate cleavage protein</fullName>
    </submittedName>
</protein>
<organism evidence="5 6">
    <name type="scientific">Microvirga tunisiensis</name>
    <dbReference type="NCBI Taxonomy" id="2108360"/>
    <lineage>
        <taxon>Bacteria</taxon>
        <taxon>Pseudomonadati</taxon>
        <taxon>Pseudomonadota</taxon>
        <taxon>Alphaproteobacteria</taxon>
        <taxon>Hyphomicrobiales</taxon>
        <taxon>Methylobacteriaceae</taxon>
        <taxon>Microvirga</taxon>
    </lineage>
</organism>
<evidence type="ECO:0000256" key="1">
    <source>
        <dbReference type="ARBA" id="ARBA00001947"/>
    </source>
</evidence>
<dbReference type="GO" id="GO:0046872">
    <property type="term" value="F:metal ion binding"/>
    <property type="evidence" value="ECO:0007669"/>
    <property type="project" value="UniProtKB-KW"/>
</dbReference>
<dbReference type="EMBL" id="VOSK01000001">
    <property type="protein sequence ID" value="MPR23698.1"/>
    <property type="molecule type" value="Genomic_DNA"/>
</dbReference>
<evidence type="ECO:0000256" key="3">
    <source>
        <dbReference type="ARBA" id="ARBA00022723"/>
    </source>
</evidence>
<evidence type="ECO:0000313" key="6">
    <source>
        <dbReference type="Proteomes" id="UP000403266"/>
    </source>
</evidence>
<dbReference type="InterPro" id="IPR008567">
    <property type="entry name" value="BKACE"/>
</dbReference>
<dbReference type="Pfam" id="PF05853">
    <property type="entry name" value="BKACE"/>
    <property type="match status" value="1"/>
</dbReference>
<dbReference type="Gene3D" id="3.20.20.70">
    <property type="entry name" value="Aldolase class I"/>
    <property type="match status" value="1"/>
</dbReference>
<dbReference type="PANTHER" id="PTHR37418">
    <property type="entry name" value="3-KETO-5-AMINOHEXANOATE CLEAVAGE ENZYME-RELATED"/>
    <property type="match status" value="1"/>
</dbReference>
<proteinExistence type="predicted"/>
<sequence>MKTILTCAVTGGDDVASRYPQLPVTPEQIANAAIDAAKAGAAIVHIHVRDPETGKPSMELNLYRDVVDRIRSSSTDVVINLTTGPGARFVPDTEKTNGFAAGSNVRTPAERVRHIVELKPEICSLDMGSLNFGRGALINTPTQIEIIAEGVRQSGALAELEIFDTGHLALALKMQADGKLPEKYFFQFALGVPWGAPASPEMITYFKNAVPANALWAAFGVGRQEFPAVAMTYLSGGHIRVGMEDNLFLEKGKEAQSNAQLVEKAGQIVRLLGGELATPAEAREIMGLRQQ</sequence>
<dbReference type="PANTHER" id="PTHR37418:SF2">
    <property type="entry name" value="3-KETO-5-AMINOHEXANOATE CLEAVAGE ENZYME"/>
    <property type="match status" value="1"/>
</dbReference>
<evidence type="ECO:0000256" key="4">
    <source>
        <dbReference type="ARBA" id="ARBA00022833"/>
    </source>
</evidence>
<evidence type="ECO:0000313" key="5">
    <source>
        <dbReference type="EMBL" id="MPR23698.1"/>
    </source>
</evidence>
<comment type="cofactor">
    <cofactor evidence="1">
        <name>Zn(2+)</name>
        <dbReference type="ChEBI" id="CHEBI:29105"/>
    </cofactor>
</comment>
<dbReference type="Proteomes" id="UP000403266">
    <property type="component" value="Unassembled WGS sequence"/>
</dbReference>
<evidence type="ECO:0000256" key="2">
    <source>
        <dbReference type="ARBA" id="ARBA00022679"/>
    </source>
</evidence>
<keyword evidence="6" id="KW-1185">Reference proteome</keyword>
<keyword evidence="4" id="KW-0862">Zinc</keyword>
<gene>
    <name evidence="5" type="ORF">FS320_00285</name>
</gene>
<dbReference type="InterPro" id="IPR013785">
    <property type="entry name" value="Aldolase_TIM"/>
</dbReference>